<comment type="caution">
    <text evidence="6">The sequence shown here is derived from an EMBL/GenBank/DDBJ whole genome shotgun (WGS) entry which is preliminary data.</text>
</comment>
<dbReference type="PANTHER" id="PTHR43719:SF28">
    <property type="entry name" value="PEROXIDE STRESS-ACTIVATED HISTIDINE KINASE MAK1-RELATED"/>
    <property type="match status" value="1"/>
</dbReference>
<accession>A0A8S1WJS3</accession>
<dbReference type="OMA" id="KNFDCEK"/>
<dbReference type="Pfam" id="PF00512">
    <property type="entry name" value="HisKA"/>
    <property type="match status" value="1"/>
</dbReference>
<evidence type="ECO:0000313" key="7">
    <source>
        <dbReference type="Proteomes" id="UP000683925"/>
    </source>
</evidence>
<dbReference type="InterPro" id="IPR050956">
    <property type="entry name" value="2C_system_His_kinase"/>
</dbReference>
<dbReference type="PROSITE" id="PS50110">
    <property type="entry name" value="RESPONSE_REGULATORY"/>
    <property type="match status" value="1"/>
</dbReference>
<evidence type="ECO:0000256" key="1">
    <source>
        <dbReference type="ARBA" id="ARBA00022553"/>
    </source>
</evidence>
<evidence type="ECO:0000256" key="2">
    <source>
        <dbReference type="PROSITE-ProRule" id="PRU00169"/>
    </source>
</evidence>
<gene>
    <name evidence="6" type="ORF">POCTA_138.1.T0940084</name>
</gene>
<evidence type="ECO:0000256" key="3">
    <source>
        <dbReference type="SAM" id="Phobius"/>
    </source>
</evidence>
<keyword evidence="1 2" id="KW-0597">Phosphoprotein</keyword>
<keyword evidence="3" id="KW-0812">Transmembrane</keyword>
<dbReference type="PROSITE" id="PS50109">
    <property type="entry name" value="HIS_KIN"/>
    <property type="match status" value="1"/>
</dbReference>
<dbReference type="SMART" id="SM00448">
    <property type="entry name" value="REC"/>
    <property type="match status" value="1"/>
</dbReference>
<dbReference type="AlphaFoldDB" id="A0A8S1WJS3"/>
<dbReference type="GO" id="GO:0000155">
    <property type="term" value="F:phosphorelay sensor kinase activity"/>
    <property type="evidence" value="ECO:0007669"/>
    <property type="project" value="InterPro"/>
</dbReference>
<dbReference type="InterPro" id="IPR003661">
    <property type="entry name" value="HisK_dim/P_dom"/>
</dbReference>
<feature type="domain" description="Response regulatory" evidence="5">
    <location>
        <begin position="616"/>
        <end position="739"/>
    </location>
</feature>
<dbReference type="SMART" id="SM00388">
    <property type="entry name" value="HisKA"/>
    <property type="match status" value="1"/>
</dbReference>
<keyword evidence="3" id="KW-0472">Membrane</keyword>
<feature type="transmembrane region" description="Helical" evidence="3">
    <location>
        <begin position="6"/>
        <end position="25"/>
    </location>
</feature>
<dbReference type="InterPro" id="IPR001789">
    <property type="entry name" value="Sig_transdc_resp-reg_receiver"/>
</dbReference>
<feature type="domain" description="Histidine kinase" evidence="4">
    <location>
        <begin position="342"/>
        <end position="573"/>
    </location>
</feature>
<feature type="transmembrane region" description="Helical" evidence="3">
    <location>
        <begin position="32"/>
        <end position="49"/>
    </location>
</feature>
<evidence type="ECO:0000259" key="4">
    <source>
        <dbReference type="PROSITE" id="PS50109"/>
    </source>
</evidence>
<dbReference type="PANTHER" id="PTHR43719">
    <property type="entry name" value="TWO-COMPONENT HISTIDINE KINASE"/>
    <property type="match status" value="1"/>
</dbReference>
<dbReference type="InterPro" id="IPR003594">
    <property type="entry name" value="HATPase_dom"/>
</dbReference>
<dbReference type="Proteomes" id="UP000683925">
    <property type="component" value="Unassembled WGS sequence"/>
</dbReference>
<dbReference type="SMART" id="SM00387">
    <property type="entry name" value="HATPase_c"/>
    <property type="match status" value="1"/>
</dbReference>
<keyword evidence="7" id="KW-1185">Reference proteome</keyword>
<organism evidence="6 7">
    <name type="scientific">Paramecium octaurelia</name>
    <dbReference type="NCBI Taxonomy" id="43137"/>
    <lineage>
        <taxon>Eukaryota</taxon>
        <taxon>Sar</taxon>
        <taxon>Alveolata</taxon>
        <taxon>Ciliophora</taxon>
        <taxon>Intramacronucleata</taxon>
        <taxon>Oligohymenophorea</taxon>
        <taxon>Peniculida</taxon>
        <taxon>Parameciidae</taxon>
        <taxon>Paramecium</taxon>
    </lineage>
</organism>
<sequence>MDNSFLISIALLISGILILIQVIVFNSEMNRLQLTITISQIIASCVFVVKPFLRSKIVFLISFINAQQILEQTNFAFLFIVLTQILSCELEIEKELNIAFRILLIISQILRVIFFWDNDLFKGAQMIFSMLFSCIFWLKSYMQQRKKKKSIIQTSHDHNNNIYQNFQTNLIVSLKQLDSELGILDNLPIGIIILDLQQSIKYLNTFAKQYFKNFDCEKNDEISLQLKHQLIKMLLDHMGGPEDLNNVNDNQKSNRPFLSSIKIDDPIQAILDQKEEQFNLVYKYKELNKNGSTKLKIVKIILIQQFFKSEEVTIVLIQNVSSKEKKKELTQFIKFQNSILNSFSHELRTPLNSSLQFLEALSTRLNDQMNQEYVQPALNSNRLLLFQINDIFDYAAMQSNQFIHHYSSFNIQEVADYIKQLYTYACSLKRIILTCKIKLENYIVNNDKQRIIQVLINLLNNSIKFSPSDTHIRVQFKKKNKNLQKYIKIKVKDQGFGISEQKLSFIFRELHSVSSEESSYWMTQNQLSLGIGLKMSNRLIQGLAYAEPRKNTFSIKSALQQYTYISFYISDMIVIKEENESLSNALSDDALFISVHKSLDYKLIQNINQKACNCSEILLVDDVPFNVQALKTILLQKKIKSDSAYNGIEAIDLVIKKYQQNGCHPTYQLIVMDIEMPLLNGLQATQKIISFFNSLNIQPPAIVACTAYDSNKEEFSIFSDILPKPINQQRLRTILKKYLNNFFDYM</sequence>
<keyword evidence="3" id="KW-1133">Transmembrane helix</keyword>
<reference evidence="6" key="1">
    <citation type="submission" date="2021-01" db="EMBL/GenBank/DDBJ databases">
        <authorList>
            <consortium name="Genoscope - CEA"/>
            <person name="William W."/>
        </authorList>
    </citation>
    <scope>NUCLEOTIDE SEQUENCE</scope>
</reference>
<dbReference type="CDD" id="cd00082">
    <property type="entry name" value="HisKA"/>
    <property type="match status" value="1"/>
</dbReference>
<evidence type="ECO:0000313" key="6">
    <source>
        <dbReference type="EMBL" id="CAD8189061.1"/>
    </source>
</evidence>
<feature type="modified residue" description="4-aspartylphosphate" evidence="2">
    <location>
        <position position="673"/>
    </location>
</feature>
<dbReference type="Pfam" id="PF00072">
    <property type="entry name" value="Response_reg"/>
    <property type="match status" value="1"/>
</dbReference>
<dbReference type="InterPro" id="IPR005467">
    <property type="entry name" value="His_kinase_dom"/>
</dbReference>
<proteinExistence type="predicted"/>
<dbReference type="Pfam" id="PF02518">
    <property type="entry name" value="HATPase_c"/>
    <property type="match status" value="1"/>
</dbReference>
<name>A0A8S1WJS3_PAROT</name>
<protein>
    <submittedName>
        <fullName evidence="6">Uncharacterized protein</fullName>
    </submittedName>
</protein>
<dbReference type="CDD" id="cd17546">
    <property type="entry name" value="REC_hyHK_CKI1_RcsC-like"/>
    <property type="match status" value="1"/>
</dbReference>
<dbReference type="EMBL" id="CAJJDP010000093">
    <property type="protein sequence ID" value="CAD8189061.1"/>
    <property type="molecule type" value="Genomic_DNA"/>
</dbReference>
<evidence type="ECO:0000259" key="5">
    <source>
        <dbReference type="PROSITE" id="PS50110"/>
    </source>
</evidence>
<dbReference type="OrthoDB" id="304129at2759"/>